<dbReference type="Pfam" id="PF00021">
    <property type="entry name" value="UPAR_LY6"/>
    <property type="match status" value="2"/>
</dbReference>
<dbReference type="AlphaFoldDB" id="A0AA97KF04"/>
<keyword evidence="2" id="KW-0964">Secreted</keyword>
<evidence type="ECO:0000256" key="2">
    <source>
        <dbReference type="ARBA" id="ARBA00022525"/>
    </source>
</evidence>
<keyword evidence="3" id="KW-1015">Disulfide bond</keyword>
<evidence type="ECO:0000256" key="1">
    <source>
        <dbReference type="ARBA" id="ARBA00004613"/>
    </source>
</evidence>
<gene>
    <name evidence="7" type="primary">LOC129343465</name>
</gene>
<dbReference type="PANTHER" id="PTHR20914:SF30">
    <property type="entry name" value="LY6_PLAUR DOMAIN CONTAINING 9"/>
    <property type="match status" value="1"/>
</dbReference>
<proteinExistence type="predicted"/>
<dbReference type="InterPro" id="IPR016054">
    <property type="entry name" value="LY6_UPA_recep-like"/>
</dbReference>
<evidence type="ECO:0000259" key="5">
    <source>
        <dbReference type="Pfam" id="PF00021"/>
    </source>
</evidence>
<organism evidence="6 7">
    <name type="scientific">Eublepharis macularius</name>
    <name type="common">Leopard gecko</name>
    <name type="synonym">Cyrtodactylus macularius</name>
    <dbReference type="NCBI Taxonomy" id="481883"/>
    <lineage>
        <taxon>Eukaryota</taxon>
        <taxon>Metazoa</taxon>
        <taxon>Chordata</taxon>
        <taxon>Craniata</taxon>
        <taxon>Vertebrata</taxon>
        <taxon>Euteleostomi</taxon>
        <taxon>Lepidosauria</taxon>
        <taxon>Squamata</taxon>
        <taxon>Bifurcata</taxon>
        <taxon>Gekkota</taxon>
        <taxon>Eublepharidae</taxon>
        <taxon>Eublepharinae</taxon>
        <taxon>Eublepharis</taxon>
    </lineage>
</organism>
<sequence length="241" mass="26068">MTAPVSFFIFAVLFATARRGSSIQCQTCFYLNGTCVEPVEPCEPVFDACISVVIEAKSSVWKVRSTNNQCTTRKKCTPGPIFRDLENGYQEVGNSICCTTDGCNVATPAIPKRDEVLNGLRCPFCNAEGFDTCKEEVISCKGSATHCFTRRAGDKTVTTINDVTTTTYEITQKGCATESFCANAADAGLIFSGNITLWGAPEVICRAAYSGGTNIGSDSTMLYLHILAGLLMTKSFHHCFF</sequence>
<name>A0AA97KF04_EUBMA</name>
<accession>A0AA97KF04</accession>
<evidence type="ECO:0000313" key="7">
    <source>
        <dbReference type="RefSeq" id="XP_054855643.1"/>
    </source>
</evidence>
<dbReference type="SUPFAM" id="SSF57302">
    <property type="entry name" value="Snake toxin-like"/>
    <property type="match status" value="2"/>
</dbReference>
<feature type="signal peptide" evidence="4">
    <location>
        <begin position="1"/>
        <end position="22"/>
    </location>
</feature>
<feature type="domain" description="UPAR/Ly6" evidence="5">
    <location>
        <begin position="118"/>
        <end position="187"/>
    </location>
</feature>
<dbReference type="GO" id="GO:0005576">
    <property type="term" value="C:extracellular region"/>
    <property type="evidence" value="ECO:0007669"/>
    <property type="project" value="UniProtKB-SubCell"/>
</dbReference>
<keyword evidence="6" id="KW-1185">Reference proteome</keyword>
<dbReference type="KEGG" id="emc:129343465"/>
<dbReference type="InterPro" id="IPR045860">
    <property type="entry name" value="Snake_toxin-like_sf"/>
</dbReference>
<evidence type="ECO:0000313" key="6">
    <source>
        <dbReference type="Proteomes" id="UP001190640"/>
    </source>
</evidence>
<keyword evidence="4" id="KW-0732">Signal</keyword>
<dbReference type="InterPro" id="IPR050918">
    <property type="entry name" value="CNF-like_PLA2_Inhibitor"/>
</dbReference>
<dbReference type="RefSeq" id="XP_054855643.1">
    <property type="nucleotide sequence ID" value="XM_054999668.1"/>
</dbReference>
<reference evidence="7" key="1">
    <citation type="submission" date="2025-08" db="UniProtKB">
        <authorList>
            <consortium name="RefSeq"/>
        </authorList>
    </citation>
    <scope>IDENTIFICATION</scope>
    <source>
        <tissue evidence="7">Blood</tissue>
    </source>
</reference>
<dbReference type="PANTHER" id="PTHR20914">
    <property type="entry name" value="LY6/PLAUR DOMAIN-CONTAINING PROTEIN 8"/>
    <property type="match status" value="1"/>
</dbReference>
<protein>
    <submittedName>
        <fullName evidence="7">Phospholipase A2 inhibitor and Ly6/PLAUR domain-containing protein-like</fullName>
    </submittedName>
</protein>
<evidence type="ECO:0000256" key="3">
    <source>
        <dbReference type="ARBA" id="ARBA00023157"/>
    </source>
</evidence>
<dbReference type="GeneID" id="129343465"/>
<keyword evidence="7" id="KW-0593">Phospholipase A2 inhibitor</keyword>
<comment type="subcellular location">
    <subcellularLocation>
        <location evidence="1">Secreted</location>
    </subcellularLocation>
</comment>
<dbReference type="GO" id="GO:0019834">
    <property type="term" value="F:phospholipase A2 inhibitor activity"/>
    <property type="evidence" value="ECO:0007669"/>
    <property type="project" value="UniProtKB-KW"/>
</dbReference>
<dbReference type="Gene3D" id="2.10.60.10">
    <property type="entry name" value="CD59"/>
    <property type="match status" value="2"/>
</dbReference>
<feature type="domain" description="UPAR/Ly6" evidence="5">
    <location>
        <begin position="22"/>
        <end position="105"/>
    </location>
</feature>
<feature type="chain" id="PRO_5041709408" evidence="4">
    <location>
        <begin position="23"/>
        <end position="241"/>
    </location>
</feature>
<dbReference type="Proteomes" id="UP001190640">
    <property type="component" value="Chromosome 15"/>
</dbReference>
<evidence type="ECO:0000256" key="4">
    <source>
        <dbReference type="SAM" id="SignalP"/>
    </source>
</evidence>